<dbReference type="EMBL" id="ML003046">
    <property type="protein sequence ID" value="RKP34851.1"/>
    <property type="molecule type" value="Genomic_DNA"/>
</dbReference>
<gene>
    <name evidence="1" type="ORF">BJ085DRAFT_35775</name>
</gene>
<proteinExistence type="predicted"/>
<evidence type="ECO:0000313" key="2">
    <source>
        <dbReference type="Proteomes" id="UP000268162"/>
    </source>
</evidence>
<sequence length="103" mass="11526">MFSSFSNQSFGPDGQPQTIQSPGLGLLVCILNPANHLLGYRFVRYLHQADQLHLAAVCRTLRPFVTSAYLIKLSFQGRGYLSDNLTQFISRHRPRAMASQSSI</sequence>
<organism evidence="1 2">
    <name type="scientific">Dimargaris cristalligena</name>
    <dbReference type="NCBI Taxonomy" id="215637"/>
    <lineage>
        <taxon>Eukaryota</taxon>
        <taxon>Fungi</taxon>
        <taxon>Fungi incertae sedis</taxon>
        <taxon>Zoopagomycota</taxon>
        <taxon>Kickxellomycotina</taxon>
        <taxon>Dimargaritomycetes</taxon>
        <taxon>Dimargaritales</taxon>
        <taxon>Dimargaritaceae</taxon>
        <taxon>Dimargaris</taxon>
    </lineage>
</organism>
<evidence type="ECO:0000313" key="1">
    <source>
        <dbReference type="EMBL" id="RKP34851.1"/>
    </source>
</evidence>
<protein>
    <submittedName>
        <fullName evidence="1">Uncharacterized protein</fullName>
    </submittedName>
</protein>
<accession>A0A4P9ZQ57</accession>
<keyword evidence="2" id="KW-1185">Reference proteome</keyword>
<reference evidence="2" key="1">
    <citation type="journal article" date="2018" name="Nat. Microbiol.">
        <title>Leveraging single-cell genomics to expand the fungal tree of life.</title>
        <authorList>
            <person name="Ahrendt S.R."/>
            <person name="Quandt C.A."/>
            <person name="Ciobanu D."/>
            <person name="Clum A."/>
            <person name="Salamov A."/>
            <person name="Andreopoulos B."/>
            <person name="Cheng J.F."/>
            <person name="Woyke T."/>
            <person name="Pelin A."/>
            <person name="Henrissat B."/>
            <person name="Reynolds N.K."/>
            <person name="Benny G.L."/>
            <person name="Smith M.E."/>
            <person name="James T.Y."/>
            <person name="Grigoriev I.V."/>
        </authorList>
    </citation>
    <scope>NUCLEOTIDE SEQUENCE [LARGE SCALE GENOMIC DNA]</scope>
    <source>
        <strain evidence="2">RSA 468</strain>
    </source>
</reference>
<name>A0A4P9ZQ57_9FUNG</name>
<dbReference type="AlphaFoldDB" id="A0A4P9ZQ57"/>
<dbReference type="Proteomes" id="UP000268162">
    <property type="component" value="Unassembled WGS sequence"/>
</dbReference>